<dbReference type="AlphaFoldDB" id="A0A8H3ZAL0"/>
<dbReference type="PANTHER" id="PTHR10640">
    <property type="entry name" value="METHYLTHIORIBULOSE-1-PHOSPHATE DEHYDRATASE"/>
    <property type="match status" value="1"/>
</dbReference>
<dbReference type="GO" id="GO:0046570">
    <property type="term" value="F:methylthioribulose 1-phosphate dehydratase activity"/>
    <property type="evidence" value="ECO:0007669"/>
    <property type="project" value="UniProtKB-UniRule"/>
</dbReference>
<name>A0A8H3ZAL0_VENIN</name>
<dbReference type="PANTHER" id="PTHR10640:SF7">
    <property type="entry name" value="METHYLTHIORIBULOSE-1-PHOSPHATE DEHYDRATASE"/>
    <property type="match status" value="1"/>
</dbReference>
<accession>A0A8H3ZAL0</accession>
<dbReference type="GO" id="GO:0019509">
    <property type="term" value="P:L-methionine salvage from methylthioadenosine"/>
    <property type="evidence" value="ECO:0007669"/>
    <property type="project" value="UniProtKB-UniRule"/>
</dbReference>
<comment type="caution">
    <text evidence="9">The sequence shown here is derived from an EMBL/GenBank/DDBJ whole genome shotgun (WGS) entry which is preliminary data.</text>
</comment>
<feature type="domain" description="Class II aldolase/adducin N-terminal" evidence="8">
    <location>
        <begin position="23"/>
        <end position="222"/>
    </location>
</feature>
<dbReference type="InterPro" id="IPR029063">
    <property type="entry name" value="SAM-dependent_MTases_sf"/>
</dbReference>
<dbReference type="Gene3D" id="3.40.225.10">
    <property type="entry name" value="Class II aldolase/adducin N-terminal domain"/>
    <property type="match status" value="1"/>
</dbReference>
<dbReference type="SUPFAM" id="SSF53639">
    <property type="entry name" value="AraD/HMP-PK domain-like"/>
    <property type="match status" value="1"/>
</dbReference>
<keyword evidence="5 7" id="KW-0486">Methionine biosynthesis</keyword>
<keyword evidence="6 7" id="KW-0456">Lyase</keyword>
<keyword evidence="1 7" id="KW-0963">Cytoplasm</keyword>
<dbReference type="Pfam" id="PF00596">
    <property type="entry name" value="Aldolase_II"/>
    <property type="match status" value="1"/>
</dbReference>
<evidence type="ECO:0000256" key="6">
    <source>
        <dbReference type="ARBA" id="ARBA00023239"/>
    </source>
</evidence>
<dbReference type="Gene3D" id="3.40.50.150">
    <property type="entry name" value="Vaccinia Virus protein VP39"/>
    <property type="match status" value="1"/>
</dbReference>
<dbReference type="CDD" id="cd02440">
    <property type="entry name" value="AdoMet_MTases"/>
    <property type="match status" value="1"/>
</dbReference>
<dbReference type="GO" id="GO:0008270">
    <property type="term" value="F:zinc ion binding"/>
    <property type="evidence" value="ECO:0007669"/>
    <property type="project" value="UniProtKB-UniRule"/>
</dbReference>
<keyword evidence="4 7" id="KW-0862">Zinc</keyword>
<evidence type="ECO:0000256" key="2">
    <source>
        <dbReference type="ARBA" id="ARBA00022605"/>
    </source>
</evidence>
<dbReference type="SMART" id="SM01007">
    <property type="entry name" value="Aldolase_II"/>
    <property type="match status" value="1"/>
</dbReference>
<dbReference type="EMBL" id="WNWQ01000007">
    <property type="protein sequence ID" value="KAE9985406.1"/>
    <property type="molecule type" value="Genomic_DNA"/>
</dbReference>
<evidence type="ECO:0000256" key="3">
    <source>
        <dbReference type="ARBA" id="ARBA00022723"/>
    </source>
</evidence>
<comment type="pathway">
    <text evidence="7">Amino-acid biosynthesis; L-methionine biosynthesis via salvage pathway; L-methionine from S-methyl-5-thio-alpha-D-ribose 1-phosphate: step 2/6.</text>
</comment>
<dbReference type="Pfam" id="PF13489">
    <property type="entry name" value="Methyltransf_23"/>
    <property type="match status" value="1"/>
</dbReference>
<evidence type="ECO:0000313" key="9">
    <source>
        <dbReference type="EMBL" id="KAE9985406.1"/>
    </source>
</evidence>
<feature type="binding site" evidence="7">
    <location>
        <position position="111"/>
    </location>
    <ligand>
        <name>Zn(2+)</name>
        <dbReference type="ChEBI" id="CHEBI:29105"/>
    </ligand>
</feature>
<evidence type="ECO:0000256" key="5">
    <source>
        <dbReference type="ARBA" id="ARBA00023167"/>
    </source>
</evidence>
<evidence type="ECO:0000256" key="7">
    <source>
        <dbReference type="HAMAP-Rule" id="MF_03116"/>
    </source>
</evidence>
<dbReference type="EC" id="4.2.1.109" evidence="7"/>
<dbReference type="InterPro" id="IPR036409">
    <property type="entry name" value="Aldolase_II/adducin_N_sf"/>
</dbReference>
<dbReference type="HAMAP" id="MF_03116">
    <property type="entry name" value="Salvage_MtnB_euk"/>
    <property type="match status" value="1"/>
</dbReference>
<feature type="binding site" evidence="7">
    <location>
        <position position="109"/>
    </location>
    <ligand>
        <name>Zn(2+)</name>
        <dbReference type="ChEBI" id="CHEBI:29105"/>
    </ligand>
</feature>
<dbReference type="InterPro" id="IPR001303">
    <property type="entry name" value="Aldolase_II/adducin_N"/>
</dbReference>
<comment type="similarity">
    <text evidence="7">Belongs to the aldolase class II family. MtnB subfamily.</text>
</comment>
<reference evidence="9 10" key="1">
    <citation type="submission" date="2019-11" db="EMBL/GenBank/DDBJ databases">
        <title>Venturia inaequalis Genome Resource.</title>
        <authorList>
            <person name="Lichtner F.J."/>
        </authorList>
    </citation>
    <scope>NUCLEOTIDE SEQUENCE [LARGE SCALE GENOMIC DNA]</scope>
    <source>
        <strain evidence="9">Bline_iso_100314</strain>
    </source>
</reference>
<dbReference type="InterPro" id="IPR017714">
    <property type="entry name" value="MethylthioRu-1-P_deHdtase_MtnB"/>
</dbReference>
<dbReference type="Proteomes" id="UP000433883">
    <property type="component" value="Unassembled WGS sequence"/>
</dbReference>
<dbReference type="NCBIfam" id="TIGR03328">
    <property type="entry name" value="salvage_mtnB"/>
    <property type="match status" value="1"/>
</dbReference>
<keyword evidence="3 7" id="KW-0479">Metal-binding</keyword>
<dbReference type="GO" id="GO:0005737">
    <property type="term" value="C:cytoplasm"/>
    <property type="evidence" value="ECO:0007669"/>
    <property type="project" value="UniProtKB-SubCell"/>
</dbReference>
<feature type="binding site" evidence="7">
    <location>
        <position position="92"/>
    </location>
    <ligand>
        <name>substrate</name>
    </ligand>
</feature>
<comment type="function">
    <text evidence="7">Catalyzes the dehydration of methylthioribulose-1-phosphate (MTRu-1-P) into 2,3-diketo-5-methylthiopentyl-1-phosphate (DK-MTP-1-P).</text>
</comment>
<keyword evidence="2 7" id="KW-0028">Amino-acid biosynthesis</keyword>
<sequence>MTSNGEKDHEHLIISDDSQHPANLICELCRKFYSLGWVTGTGGGTSIRKDDHIFLAPSGVQKELMKPTDIFVLDYPTKTYIRKPHPLNPSQCTPLFLAAFDRGAGCTIHTHSQWAVLITLLVERDHGKEACFEVEQLEQIKGIGKGRGKQGSLGYYDKLVIPIIENTAQEEDLTESLEEAMERYPDTYAVLVRRHGIYVWGDNVHKAKTQCESLDYIFQLAVEMHKLGLPWTAPKGLSEEHERLNTQACLTRRVTGNKVVHAPLFTSSIHRILDVGCGPGVVTREFSSRFPKAKIVGIDINLLPILQQEREKEDTGKMSFIEGDIMDLANKHEELGKQSFDYVFSRYLVYALTCWPEYIKKTWDLLKPGAWVEIQDGMLTTMSAQTKNAANLEWEAKLHQADRGLGLDPDIGGELERLVQAAGFVNVRAWEYDVPI</sequence>
<evidence type="ECO:0000256" key="4">
    <source>
        <dbReference type="ARBA" id="ARBA00022833"/>
    </source>
</evidence>
<dbReference type="FunFam" id="3.40.225.10:FF:000003">
    <property type="entry name" value="Methylthioribulose-1-phosphate dehydratase"/>
    <property type="match status" value="1"/>
</dbReference>
<dbReference type="UniPathway" id="UPA00904">
    <property type="reaction ID" value="UER00875"/>
</dbReference>
<evidence type="ECO:0000259" key="8">
    <source>
        <dbReference type="SMART" id="SM01007"/>
    </source>
</evidence>
<comment type="subcellular location">
    <subcellularLocation>
        <location evidence="7">Cytoplasm</location>
    </subcellularLocation>
</comment>
<comment type="catalytic activity">
    <reaction evidence="7">
        <text>5-(methylsulfanyl)-D-ribulose 1-phosphate = 5-methylsulfanyl-2,3-dioxopentyl phosphate + H2O</text>
        <dbReference type="Rhea" id="RHEA:15549"/>
        <dbReference type="ChEBI" id="CHEBI:15377"/>
        <dbReference type="ChEBI" id="CHEBI:58548"/>
        <dbReference type="ChEBI" id="CHEBI:58828"/>
        <dbReference type="EC" id="4.2.1.109"/>
    </reaction>
</comment>
<evidence type="ECO:0000313" key="10">
    <source>
        <dbReference type="Proteomes" id="UP000433883"/>
    </source>
</evidence>
<dbReference type="InterPro" id="IPR027514">
    <property type="entry name" value="Salvage_MtnB_euk"/>
</dbReference>
<dbReference type="SUPFAM" id="SSF53335">
    <property type="entry name" value="S-adenosyl-L-methionine-dependent methyltransferases"/>
    <property type="match status" value="1"/>
</dbReference>
<evidence type="ECO:0000256" key="1">
    <source>
        <dbReference type="ARBA" id="ARBA00022490"/>
    </source>
</evidence>
<gene>
    <name evidence="7" type="primary">MDE1</name>
    <name evidence="9" type="ORF">BLS_008345</name>
</gene>
<proteinExistence type="inferred from homology"/>
<feature type="active site" description="Proton donor/acceptor" evidence="7">
    <location>
        <position position="138"/>
    </location>
</feature>
<organism evidence="9 10">
    <name type="scientific">Venturia inaequalis</name>
    <name type="common">Apple scab fungus</name>
    <dbReference type="NCBI Taxonomy" id="5025"/>
    <lineage>
        <taxon>Eukaryota</taxon>
        <taxon>Fungi</taxon>
        <taxon>Dikarya</taxon>
        <taxon>Ascomycota</taxon>
        <taxon>Pezizomycotina</taxon>
        <taxon>Dothideomycetes</taxon>
        <taxon>Pleosporomycetidae</taxon>
        <taxon>Venturiales</taxon>
        <taxon>Venturiaceae</taxon>
        <taxon>Venturia</taxon>
    </lineage>
</organism>
<feature type="binding site" evidence="7">
    <location>
        <position position="195"/>
    </location>
    <ligand>
        <name>Zn(2+)</name>
        <dbReference type="ChEBI" id="CHEBI:29105"/>
    </ligand>
</feature>
<comment type="cofactor">
    <cofactor evidence="7">
        <name>Zn(2+)</name>
        <dbReference type="ChEBI" id="CHEBI:29105"/>
    </cofactor>
    <text evidence="7">Binds 1 zinc ion per subunit.</text>
</comment>
<protein>
    <recommendedName>
        <fullName evidence="7">Methylthioribulose-1-phosphate dehydratase</fullName>
        <shortName evidence="7">MTRu-1-P dehydratase</shortName>
        <ecNumber evidence="7">4.2.1.109</ecNumber>
    </recommendedName>
</protein>